<keyword evidence="3" id="KW-0238">DNA-binding</keyword>
<dbReference type="PROSITE" id="PS50931">
    <property type="entry name" value="HTH_LYSR"/>
    <property type="match status" value="1"/>
</dbReference>
<organism evidence="6 7">
    <name type="scientific">Variovorax terrae</name>
    <dbReference type="NCBI Taxonomy" id="2923278"/>
    <lineage>
        <taxon>Bacteria</taxon>
        <taxon>Pseudomonadati</taxon>
        <taxon>Pseudomonadota</taxon>
        <taxon>Betaproteobacteria</taxon>
        <taxon>Burkholderiales</taxon>
        <taxon>Comamonadaceae</taxon>
        <taxon>Variovorax</taxon>
    </lineage>
</organism>
<keyword evidence="7" id="KW-1185">Reference proteome</keyword>
<dbReference type="InterPro" id="IPR000847">
    <property type="entry name" value="LysR_HTH_N"/>
</dbReference>
<evidence type="ECO:0000256" key="2">
    <source>
        <dbReference type="ARBA" id="ARBA00023015"/>
    </source>
</evidence>
<evidence type="ECO:0000313" key="7">
    <source>
        <dbReference type="Proteomes" id="UP001139447"/>
    </source>
</evidence>
<dbReference type="InterPro" id="IPR005119">
    <property type="entry name" value="LysR_subst-bd"/>
</dbReference>
<evidence type="ECO:0000256" key="3">
    <source>
        <dbReference type="ARBA" id="ARBA00023125"/>
    </source>
</evidence>
<gene>
    <name evidence="6" type="ORF">MMF98_02690</name>
</gene>
<dbReference type="EMBL" id="JALGBI010000001">
    <property type="protein sequence ID" value="MCJ0762109.1"/>
    <property type="molecule type" value="Genomic_DNA"/>
</dbReference>
<dbReference type="Proteomes" id="UP001139447">
    <property type="component" value="Unassembled WGS sequence"/>
</dbReference>
<dbReference type="Gene3D" id="1.10.10.10">
    <property type="entry name" value="Winged helix-like DNA-binding domain superfamily/Winged helix DNA-binding domain"/>
    <property type="match status" value="1"/>
</dbReference>
<dbReference type="GO" id="GO:0003700">
    <property type="term" value="F:DNA-binding transcription factor activity"/>
    <property type="evidence" value="ECO:0007669"/>
    <property type="project" value="InterPro"/>
</dbReference>
<dbReference type="GO" id="GO:0003677">
    <property type="term" value="F:DNA binding"/>
    <property type="evidence" value="ECO:0007669"/>
    <property type="project" value="UniProtKB-KW"/>
</dbReference>
<dbReference type="InterPro" id="IPR036390">
    <property type="entry name" value="WH_DNA-bd_sf"/>
</dbReference>
<dbReference type="CDD" id="cd08422">
    <property type="entry name" value="PBP2_CrgA_like"/>
    <property type="match status" value="1"/>
</dbReference>
<dbReference type="SUPFAM" id="SSF46785">
    <property type="entry name" value="Winged helix' DNA-binding domain"/>
    <property type="match status" value="1"/>
</dbReference>
<dbReference type="PANTHER" id="PTHR30537:SF5">
    <property type="entry name" value="HTH-TYPE TRANSCRIPTIONAL ACTIVATOR TTDR-RELATED"/>
    <property type="match status" value="1"/>
</dbReference>
<evidence type="ECO:0000256" key="1">
    <source>
        <dbReference type="ARBA" id="ARBA00009437"/>
    </source>
</evidence>
<sequence>MDRLLSMRVFQRVIDEGGFAAAARALEMSPAVVTRLVSDLEQHLGTRLIQRTTRKLALTEAGEAYLLRLRGILHEVDDAEAVAAASTRELQGTLHVLATPVLASYFLAPRVAQWCERHPKVTLDLSIDPFPQNRVEEFDVTFIVVEEGYDASVVARPLISNDWIVCASPGYLQRHGTPRTPQELQHHGYLRFPWQQASGHSGRRLRLRPLEGEGEPVEVEMPVVLQSVSFDVLYRAALDGAGVAVLSKLLVAPHLASGALVQLLPDWVFGRFTIYAALPTRKLLPARTRAFMTFLFESVEQAAAARGLKV</sequence>
<comment type="caution">
    <text evidence="6">The sequence shown here is derived from an EMBL/GenBank/DDBJ whole genome shotgun (WGS) entry which is preliminary data.</text>
</comment>
<keyword evidence="4" id="KW-0804">Transcription</keyword>
<dbReference type="RefSeq" id="WP_243304070.1">
    <property type="nucleotide sequence ID" value="NZ_JALGBI010000001.1"/>
</dbReference>
<dbReference type="AlphaFoldDB" id="A0A9X2ALA5"/>
<keyword evidence="2" id="KW-0805">Transcription regulation</keyword>
<dbReference type="SUPFAM" id="SSF53850">
    <property type="entry name" value="Periplasmic binding protein-like II"/>
    <property type="match status" value="1"/>
</dbReference>
<protein>
    <submittedName>
        <fullName evidence="6">LysR family transcriptional regulator</fullName>
    </submittedName>
</protein>
<dbReference type="PANTHER" id="PTHR30537">
    <property type="entry name" value="HTH-TYPE TRANSCRIPTIONAL REGULATOR"/>
    <property type="match status" value="1"/>
</dbReference>
<dbReference type="InterPro" id="IPR036388">
    <property type="entry name" value="WH-like_DNA-bd_sf"/>
</dbReference>
<comment type="similarity">
    <text evidence="1">Belongs to the LysR transcriptional regulatory family.</text>
</comment>
<proteinExistence type="inferred from homology"/>
<dbReference type="Pfam" id="PF03466">
    <property type="entry name" value="LysR_substrate"/>
    <property type="match status" value="1"/>
</dbReference>
<dbReference type="Pfam" id="PF00126">
    <property type="entry name" value="HTH_1"/>
    <property type="match status" value="1"/>
</dbReference>
<reference evidence="6" key="1">
    <citation type="submission" date="2022-03" db="EMBL/GenBank/DDBJ databases">
        <authorList>
            <person name="Woo C.Y."/>
        </authorList>
    </citation>
    <scope>NUCLEOTIDE SEQUENCE</scope>
    <source>
        <strain evidence="6">CYS-02</strain>
    </source>
</reference>
<dbReference type="FunFam" id="1.10.10.10:FF:000001">
    <property type="entry name" value="LysR family transcriptional regulator"/>
    <property type="match status" value="1"/>
</dbReference>
<evidence type="ECO:0000259" key="5">
    <source>
        <dbReference type="PROSITE" id="PS50931"/>
    </source>
</evidence>
<dbReference type="Gene3D" id="3.40.190.290">
    <property type="match status" value="1"/>
</dbReference>
<dbReference type="InterPro" id="IPR058163">
    <property type="entry name" value="LysR-type_TF_proteobact-type"/>
</dbReference>
<evidence type="ECO:0000256" key="4">
    <source>
        <dbReference type="ARBA" id="ARBA00023163"/>
    </source>
</evidence>
<evidence type="ECO:0000313" key="6">
    <source>
        <dbReference type="EMBL" id="MCJ0762109.1"/>
    </source>
</evidence>
<accession>A0A9X2ALA5</accession>
<feature type="domain" description="HTH lysR-type" evidence="5">
    <location>
        <begin position="1"/>
        <end position="59"/>
    </location>
</feature>
<name>A0A9X2ALA5_9BURK</name>